<name>A0ABT2NVA1_9RHOB</name>
<evidence type="ECO:0000256" key="2">
    <source>
        <dbReference type="ARBA" id="ARBA00009142"/>
    </source>
</evidence>
<feature type="transmembrane region" description="Helical" evidence="8">
    <location>
        <begin position="33"/>
        <end position="55"/>
    </location>
</feature>
<dbReference type="PANTHER" id="PTHR30269:SF37">
    <property type="entry name" value="MEMBRANE TRANSPORTER PROTEIN"/>
    <property type="match status" value="1"/>
</dbReference>
<comment type="subcellular location">
    <subcellularLocation>
        <location evidence="1 8">Cell membrane</location>
        <topology evidence="1 8">Multi-pass membrane protein</topology>
    </subcellularLocation>
</comment>
<feature type="transmembrane region" description="Helical" evidence="8">
    <location>
        <begin position="171"/>
        <end position="189"/>
    </location>
</feature>
<evidence type="ECO:0000256" key="7">
    <source>
        <dbReference type="ARBA" id="ARBA00023136"/>
    </source>
</evidence>
<keyword evidence="10" id="KW-1185">Reference proteome</keyword>
<feature type="transmembrane region" description="Helical" evidence="8">
    <location>
        <begin position="76"/>
        <end position="95"/>
    </location>
</feature>
<gene>
    <name evidence="9" type="ORF">N5I32_18075</name>
</gene>
<accession>A0ABT2NVA1</accession>
<proteinExistence type="inferred from homology"/>
<organism evidence="9 10">
    <name type="scientific">Albidovulum sediminis</name>
    <dbReference type="NCBI Taxonomy" id="3066345"/>
    <lineage>
        <taxon>Bacteria</taxon>
        <taxon>Pseudomonadati</taxon>
        <taxon>Pseudomonadota</taxon>
        <taxon>Alphaproteobacteria</taxon>
        <taxon>Rhodobacterales</taxon>
        <taxon>Paracoccaceae</taxon>
        <taxon>Albidovulum</taxon>
    </lineage>
</organism>
<evidence type="ECO:0000313" key="9">
    <source>
        <dbReference type="EMBL" id="MCT8331430.1"/>
    </source>
</evidence>
<comment type="similarity">
    <text evidence="2 8">Belongs to the 4-toluene sulfonate uptake permease (TSUP) (TC 2.A.102) family.</text>
</comment>
<evidence type="ECO:0000256" key="6">
    <source>
        <dbReference type="ARBA" id="ARBA00022989"/>
    </source>
</evidence>
<feature type="transmembrane region" description="Helical" evidence="8">
    <location>
        <begin position="131"/>
        <end position="159"/>
    </location>
</feature>
<evidence type="ECO:0000256" key="8">
    <source>
        <dbReference type="RuleBase" id="RU363041"/>
    </source>
</evidence>
<keyword evidence="5 8" id="KW-0812">Transmembrane</keyword>
<evidence type="ECO:0000256" key="4">
    <source>
        <dbReference type="ARBA" id="ARBA00022475"/>
    </source>
</evidence>
<dbReference type="InterPro" id="IPR052017">
    <property type="entry name" value="TSUP"/>
</dbReference>
<comment type="caution">
    <text evidence="9">The sequence shown here is derived from an EMBL/GenBank/DDBJ whole genome shotgun (WGS) entry which is preliminary data.</text>
</comment>
<protein>
    <recommendedName>
        <fullName evidence="8">Probable membrane transporter protein</fullName>
    </recommendedName>
</protein>
<feature type="transmembrane region" description="Helical" evidence="8">
    <location>
        <begin position="101"/>
        <end position="119"/>
    </location>
</feature>
<dbReference type="EMBL" id="JAOCQF010000004">
    <property type="protein sequence ID" value="MCT8331430.1"/>
    <property type="molecule type" value="Genomic_DNA"/>
</dbReference>
<feature type="transmembrane region" description="Helical" evidence="8">
    <location>
        <begin position="229"/>
        <end position="249"/>
    </location>
</feature>
<dbReference type="InterPro" id="IPR002781">
    <property type="entry name" value="TM_pro_TauE-like"/>
</dbReference>
<keyword evidence="6 8" id="KW-1133">Transmembrane helix</keyword>
<keyword evidence="3" id="KW-0813">Transport</keyword>
<keyword evidence="4 8" id="KW-1003">Cell membrane</keyword>
<reference evidence="10" key="1">
    <citation type="submission" date="2023-07" db="EMBL/GenBank/DDBJ databases">
        <title>Defluviimonas sediminis sp. nov., isolated from mangrove sediment.</title>
        <authorList>
            <person name="Liu L."/>
            <person name="Li J."/>
            <person name="Huang Y."/>
            <person name="Pan J."/>
            <person name="Li M."/>
        </authorList>
    </citation>
    <scope>NUCLEOTIDE SEQUENCE [LARGE SCALE GENOMIC DNA]</scope>
    <source>
        <strain evidence="10">FT324</strain>
    </source>
</reference>
<sequence>MLELPPTADLAWLFLAALSAGLARGFSGFGAALIFVPLASAVVGPQIAVPLLLVVDGVMSAGMIPAAVRLAQRREVMVMAIGAAVGVPAGVWLLANLEPSTIRWSIVLVVVVLLGLLMSGRRYSGRPGAPLTILVGLVSGVFSGAAQIGGPPVVAYWLGGDTPLPLVRANIVAYFVVSTVLAAVSYLWGGLITSGVLLLAAVNAPLYGLGVWAGSRMFALASERTFRRISYAMIAAAALAGMPVLDVILRGN</sequence>
<evidence type="ECO:0000313" key="10">
    <source>
        <dbReference type="Proteomes" id="UP001205601"/>
    </source>
</evidence>
<evidence type="ECO:0000256" key="1">
    <source>
        <dbReference type="ARBA" id="ARBA00004651"/>
    </source>
</evidence>
<feature type="transmembrane region" description="Helical" evidence="8">
    <location>
        <begin position="196"/>
        <end position="214"/>
    </location>
</feature>
<dbReference type="Pfam" id="PF01925">
    <property type="entry name" value="TauE"/>
    <property type="match status" value="1"/>
</dbReference>
<evidence type="ECO:0000256" key="3">
    <source>
        <dbReference type="ARBA" id="ARBA00022448"/>
    </source>
</evidence>
<dbReference type="PANTHER" id="PTHR30269">
    <property type="entry name" value="TRANSMEMBRANE PROTEIN YFCA"/>
    <property type="match status" value="1"/>
</dbReference>
<dbReference type="RefSeq" id="WP_261497340.1">
    <property type="nucleotide sequence ID" value="NZ_JAOCQF010000004.1"/>
</dbReference>
<evidence type="ECO:0000256" key="5">
    <source>
        <dbReference type="ARBA" id="ARBA00022692"/>
    </source>
</evidence>
<keyword evidence="7 8" id="KW-0472">Membrane</keyword>
<dbReference type="Proteomes" id="UP001205601">
    <property type="component" value="Unassembled WGS sequence"/>
</dbReference>